<dbReference type="PATRIC" id="fig|1489064.4.peg.3610"/>
<dbReference type="Gene3D" id="3.40.190.10">
    <property type="entry name" value="Periplasmic binding protein-like II"/>
    <property type="match status" value="2"/>
</dbReference>
<feature type="chain" id="PRO_5002596848" evidence="2">
    <location>
        <begin position="26"/>
        <end position="343"/>
    </location>
</feature>
<protein>
    <submittedName>
        <fullName evidence="3">Iron ABC transporter substrate-binding protein</fullName>
    </submittedName>
</protein>
<comment type="caution">
    <text evidence="3">The sequence shown here is derived from an EMBL/GenBank/DDBJ whole genome shotgun (WGS) entry which is preliminary data.</text>
</comment>
<dbReference type="GO" id="GO:0030975">
    <property type="term" value="F:thiamine binding"/>
    <property type="evidence" value="ECO:0007669"/>
    <property type="project" value="TreeGrafter"/>
</dbReference>
<dbReference type="PANTHER" id="PTHR30006:SF2">
    <property type="entry name" value="ABC TRANSPORTER SUBSTRATE-BINDING PROTEIN"/>
    <property type="match status" value="1"/>
</dbReference>
<proteinExistence type="predicted"/>
<sequence>MTKKNIAFGFAVATLCAVSAVSAQAKEKLNVLCAADEEWCNLMKSTFEKESGVDVSMVRKSSGEIFAHVKAEARNPKVDVWWGGTGDPHLQAAAEDLTTPYKSDQIDNLLEWAQNQAKQGDYKTVGIYAGALGIGYNEELLKEKGLPAPKCWADLTNPAYKGEIQMANPNSSGTAYTTLATVVQLLGEERGFEFLAGLHSNINQYTKSGSAPIKASARGETTLAITFMHDMVKQVKKGFPIKVVAPCEGTGYEVGSMSIIKGARNLDNAKKFAEFALRPDVQSLAEKAKAYQVPSNSGSSVPEGAPKLTEIKLINYDFATYGSSETRKRLLKRWDDEIKSLPR</sequence>
<name>A0A0H2MDA3_9PROT</name>
<dbReference type="PANTHER" id="PTHR30006">
    <property type="entry name" value="THIAMINE-BINDING PERIPLASMIC PROTEIN-RELATED"/>
    <property type="match status" value="1"/>
</dbReference>
<dbReference type="Proteomes" id="UP000035444">
    <property type="component" value="Unassembled WGS sequence"/>
</dbReference>
<dbReference type="EMBL" id="LAQL01000007">
    <property type="protein sequence ID" value="KLN60368.1"/>
    <property type="molecule type" value="Genomic_DNA"/>
</dbReference>
<evidence type="ECO:0000313" key="4">
    <source>
        <dbReference type="Proteomes" id="UP000035444"/>
    </source>
</evidence>
<dbReference type="Pfam" id="PF13343">
    <property type="entry name" value="SBP_bac_6"/>
    <property type="match status" value="1"/>
</dbReference>
<accession>A0A0H2MDA3</accession>
<keyword evidence="1 2" id="KW-0732">Signal</keyword>
<dbReference type="CDD" id="cd13544">
    <property type="entry name" value="PBP2_Fbp_like_1"/>
    <property type="match status" value="1"/>
</dbReference>
<dbReference type="GO" id="GO:0030288">
    <property type="term" value="C:outer membrane-bounded periplasmic space"/>
    <property type="evidence" value="ECO:0007669"/>
    <property type="project" value="TreeGrafter"/>
</dbReference>
<dbReference type="SUPFAM" id="SSF53850">
    <property type="entry name" value="Periplasmic binding protein-like II"/>
    <property type="match status" value="1"/>
</dbReference>
<organism evidence="3 4">
    <name type="scientific">Kiloniella spongiae</name>
    <dbReference type="NCBI Taxonomy" id="1489064"/>
    <lineage>
        <taxon>Bacteria</taxon>
        <taxon>Pseudomonadati</taxon>
        <taxon>Pseudomonadota</taxon>
        <taxon>Alphaproteobacteria</taxon>
        <taxon>Rhodospirillales</taxon>
        <taxon>Kiloniellaceae</taxon>
        <taxon>Kiloniella</taxon>
    </lineage>
</organism>
<reference evidence="3 4" key="1">
    <citation type="submission" date="2015-03" db="EMBL/GenBank/DDBJ databases">
        <title>Genome Sequence of Kiloniella spongiae MEBiC09566, isolated from a marine sponge.</title>
        <authorList>
            <person name="Shao Z."/>
            <person name="Wang L."/>
            <person name="Li X."/>
        </authorList>
    </citation>
    <scope>NUCLEOTIDE SEQUENCE [LARGE SCALE GENOMIC DNA]</scope>
    <source>
        <strain evidence="3 4">MEBiC09566</strain>
    </source>
</reference>
<dbReference type="STRING" id="1489064.WH96_11475"/>
<dbReference type="GO" id="GO:0015888">
    <property type="term" value="P:thiamine transport"/>
    <property type="evidence" value="ECO:0007669"/>
    <property type="project" value="TreeGrafter"/>
</dbReference>
<dbReference type="RefSeq" id="WP_047764333.1">
    <property type="nucleotide sequence ID" value="NZ_LAQL01000007.1"/>
</dbReference>
<dbReference type="AlphaFoldDB" id="A0A0H2MDA3"/>
<evidence type="ECO:0000256" key="2">
    <source>
        <dbReference type="SAM" id="SignalP"/>
    </source>
</evidence>
<dbReference type="GO" id="GO:0030976">
    <property type="term" value="F:thiamine pyrophosphate binding"/>
    <property type="evidence" value="ECO:0007669"/>
    <property type="project" value="TreeGrafter"/>
</dbReference>
<gene>
    <name evidence="3" type="ORF">WH96_11475</name>
</gene>
<dbReference type="InterPro" id="IPR026045">
    <property type="entry name" value="Ferric-bd"/>
</dbReference>
<dbReference type="OrthoDB" id="9766989at2"/>
<keyword evidence="4" id="KW-1185">Reference proteome</keyword>
<feature type="signal peptide" evidence="2">
    <location>
        <begin position="1"/>
        <end position="25"/>
    </location>
</feature>
<evidence type="ECO:0000313" key="3">
    <source>
        <dbReference type="EMBL" id="KLN60368.1"/>
    </source>
</evidence>
<evidence type="ECO:0000256" key="1">
    <source>
        <dbReference type="ARBA" id="ARBA00022729"/>
    </source>
</evidence>
<dbReference type="PIRSF" id="PIRSF002825">
    <property type="entry name" value="CfbpA"/>
    <property type="match status" value="1"/>
</dbReference>